<dbReference type="EMBL" id="KL967568">
    <property type="protein sequence ID" value="KFK24565.1"/>
    <property type="molecule type" value="Genomic_DNA"/>
</dbReference>
<feature type="region of interest" description="Disordered" evidence="1">
    <location>
        <begin position="1"/>
        <end position="21"/>
    </location>
</feature>
<dbReference type="Proteomes" id="UP000029120">
    <property type="component" value="Unassembled WGS sequence"/>
</dbReference>
<evidence type="ECO:0000313" key="2">
    <source>
        <dbReference type="EMBL" id="KFK24565.1"/>
    </source>
</evidence>
<keyword evidence="3" id="KW-1185">Reference proteome</keyword>
<feature type="compositionally biased region" description="Polar residues" evidence="1">
    <location>
        <begin position="1"/>
        <end position="13"/>
    </location>
</feature>
<proteinExistence type="predicted"/>
<gene>
    <name evidence="2" type="ORF">AALP_AAs40938U000200</name>
</gene>
<dbReference type="Gramene" id="KFK24565">
    <property type="protein sequence ID" value="KFK24565"/>
    <property type="gene ID" value="AALP_AAs40938U000200"/>
</dbReference>
<sequence length="35" mass="3900">MKLITGNSSSSGSDLLPPKHQQAYCPCDFNFRDLE</sequence>
<name>A0A087G3W3_ARAAL</name>
<dbReference type="AlphaFoldDB" id="A0A087G3W3"/>
<accession>A0A087G3W3</accession>
<protein>
    <submittedName>
        <fullName evidence="2">Uncharacterized protein</fullName>
    </submittedName>
</protein>
<evidence type="ECO:0000256" key="1">
    <source>
        <dbReference type="SAM" id="MobiDB-lite"/>
    </source>
</evidence>
<organism evidence="2 3">
    <name type="scientific">Arabis alpina</name>
    <name type="common">Alpine rock-cress</name>
    <dbReference type="NCBI Taxonomy" id="50452"/>
    <lineage>
        <taxon>Eukaryota</taxon>
        <taxon>Viridiplantae</taxon>
        <taxon>Streptophyta</taxon>
        <taxon>Embryophyta</taxon>
        <taxon>Tracheophyta</taxon>
        <taxon>Spermatophyta</taxon>
        <taxon>Magnoliopsida</taxon>
        <taxon>eudicotyledons</taxon>
        <taxon>Gunneridae</taxon>
        <taxon>Pentapetalae</taxon>
        <taxon>rosids</taxon>
        <taxon>malvids</taxon>
        <taxon>Brassicales</taxon>
        <taxon>Brassicaceae</taxon>
        <taxon>Arabideae</taxon>
        <taxon>Arabis</taxon>
    </lineage>
</organism>
<reference evidence="3" key="1">
    <citation type="journal article" date="2015" name="Nat. Plants">
        <title>Genome expansion of Arabis alpina linked with retrotransposition and reduced symmetric DNA methylation.</title>
        <authorList>
            <person name="Willing E.M."/>
            <person name="Rawat V."/>
            <person name="Mandakova T."/>
            <person name="Maumus F."/>
            <person name="James G.V."/>
            <person name="Nordstroem K.J."/>
            <person name="Becker C."/>
            <person name="Warthmann N."/>
            <person name="Chica C."/>
            <person name="Szarzynska B."/>
            <person name="Zytnicki M."/>
            <person name="Albani M.C."/>
            <person name="Kiefer C."/>
            <person name="Bergonzi S."/>
            <person name="Castaings L."/>
            <person name="Mateos J.L."/>
            <person name="Berns M.C."/>
            <person name="Bujdoso N."/>
            <person name="Piofczyk T."/>
            <person name="de Lorenzo L."/>
            <person name="Barrero-Sicilia C."/>
            <person name="Mateos I."/>
            <person name="Piednoel M."/>
            <person name="Hagmann J."/>
            <person name="Chen-Min-Tao R."/>
            <person name="Iglesias-Fernandez R."/>
            <person name="Schuster S.C."/>
            <person name="Alonso-Blanco C."/>
            <person name="Roudier F."/>
            <person name="Carbonero P."/>
            <person name="Paz-Ares J."/>
            <person name="Davis S.J."/>
            <person name="Pecinka A."/>
            <person name="Quesneville H."/>
            <person name="Colot V."/>
            <person name="Lysak M.A."/>
            <person name="Weigel D."/>
            <person name="Coupland G."/>
            <person name="Schneeberger K."/>
        </authorList>
    </citation>
    <scope>NUCLEOTIDE SEQUENCE [LARGE SCALE GENOMIC DNA]</scope>
    <source>
        <strain evidence="3">cv. Pajares</strain>
    </source>
</reference>
<evidence type="ECO:0000313" key="3">
    <source>
        <dbReference type="Proteomes" id="UP000029120"/>
    </source>
</evidence>